<dbReference type="InterPro" id="IPR029058">
    <property type="entry name" value="AB_hydrolase_fold"/>
</dbReference>
<dbReference type="EMBL" id="ML977634">
    <property type="protein sequence ID" value="KAF1995691.1"/>
    <property type="molecule type" value="Genomic_DNA"/>
</dbReference>
<organism evidence="2 3">
    <name type="scientific">Amniculicola lignicola CBS 123094</name>
    <dbReference type="NCBI Taxonomy" id="1392246"/>
    <lineage>
        <taxon>Eukaryota</taxon>
        <taxon>Fungi</taxon>
        <taxon>Dikarya</taxon>
        <taxon>Ascomycota</taxon>
        <taxon>Pezizomycotina</taxon>
        <taxon>Dothideomycetes</taxon>
        <taxon>Pleosporomycetidae</taxon>
        <taxon>Pleosporales</taxon>
        <taxon>Amniculicolaceae</taxon>
        <taxon>Amniculicola</taxon>
    </lineage>
</organism>
<dbReference type="SUPFAM" id="SSF53474">
    <property type="entry name" value="alpha/beta-Hydrolases"/>
    <property type="match status" value="1"/>
</dbReference>
<proteinExistence type="predicted"/>
<dbReference type="AlphaFoldDB" id="A0A6A5W6H6"/>
<evidence type="ECO:0000313" key="2">
    <source>
        <dbReference type="EMBL" id="KAF1995691.1"/>
    </source>
</evidence>
<reference evidence="2" key="1">
    <citation type="journal article" date="2020" name="Stud. Mycol.">
        <title>101 Dothideomycetes genomes: a test case for predicting lifestyles and emergence of pathogens.</title>
        <authorList>
            <person name="Haridas S."/>
            <person name="Albert R."/>
            <person name="Binder M."/>
            <person name="Bloem J."/>
            <person name="Labutti K."/>
            <person name="Salamov A."/>
            <person name="Andreopoulos B."/>
            <person name="Baker S."/>
            <person name="Barry K."/>
            <person name="Bills G."/>
            <person name="Bluhm B."/>
            <person name="Cannon C."/>
            <person name="Castanera R."/>
            <person name="Culley D."/>
            <person name="Daum C."/>
            <person name="Ezra D."/>
            <person name="Gonzalez J."/>
            <person name="Henrissat B."/>
            <person name="Kuo A."/>
            <person name="Liang C."/>
            <person name="Lipzen A."/>
            <person name="Lutzoni F."/>
            <person name="Magnuson J."/>
            <person name="Mondo S."/>
            <person name="Nolan M."/>
            <person name="Ohm R."/>
            <person name="Pangilinan J."/>
            <person name="Park H.-J."/>
            <person name="Ramirez L."/>
            <person name="Alfaro M."/>
            <person name="Sun H."/>
            <person name="Tritt A."/>
            <person name="Yoshinaga Y."/>
            <person name="Zwiers L.-H."/>
            <person name="Turgeon B."/>
            <person name="Goodwin S."/>
            <person name="Spatafora J."/>
            <person name="Crous P."/>
            <person name="Grigoriev I."/>
        </authorList>
    </citation>
    <scope>NUCLEOTIDE SEQUENCE</scope>
    <source>
        <strain evidence="2">CBS 123094</strain>
    </source>
</reference>
<protein>
    <recommendedName>
        <fullName evidence="4">AB hydrolase-1 domain-containing protein</fullName>
    </recommendedName>
</protein>
<evidence type="ECO:0008006" key="4">
    <source>
        <dbReference type="Google" id="ProtNLM"/>
    </source>
</evidence>
<sequence>MARDANAVLLSVRQSVPIMTSFPPFHRPRYAASASNARGKTKSGPVPIPTPKTTISTPPLKGTHAKPSKLVGLSNPLPFLSQATRAVNLQKSTKPFDDERFHQTMKLADGRTIGYAEYGPKDGLPTLLHHGTPGSRLSSSMTKTAYDMNLRLICPERPGYGLSDPQ</sequence>
<evidence type="ECO:0000313" key="3">
    <source>
        <dbReference type="Proteomes" id="UP000799779"/>
    </source>
</evidence>
<evidence type="ECO:0000256" key="1">
    <source>
        <dbReference type="SAM" id="MobiDB-lite"/>
    </source>
</evidence>
<gene>
    <name evidence="2" type="ORF">P154DRAFT_580566</name>
</gene>
<feature type="region of interest" description="Disordered" evidence="1">
    <location>
        <begin position="32"/>
        <end position="68"/>
    </location>
</feature>
<name>A0A6A5W6H6_9PLEO</name>
<dbReference type="Proteomes" id="UP000799779">
    <property type="component" value="Unassembled WGS sequence"/>
</dbReference>
<accession>A0A6A5W6H6</accession>
<dbReference type="OrthoDB" id="3799327at2759"/>
<dbReference type="Gene3D" id="3.40.50.1820">
    <property type="entry name" value="alpha/beta hydrolase"/>
    <property type="match status" value="1"/>
</dbReference>
<keyword evidence="3" id="KW-1185">Reference proteome</keyword>